<organism evidence="2 3">
    <name type="scientific">Protopolystoma xenopodis</name>
    <dbReference type="NCBI Taxonomy" id="117903"/>
    <lineage>
        <taxon>Eukaryota</taxon>
        <taxon>Metazoa</taxon>
        <taxon>Spiralia</taxon>
        <taxon>Lophotrochozoa</taxon>
        <taxon>Platyhelminthes</taxon>
        <taxon>Monogenea</taxon>
        <taxon>Polyopisthocotylea</taxon>
        <taxon>Polystomatidea</taxon>
        <taxon>Polystomatidae</taxon>
        <taxon>Protopolystoma</taxon>
    </lineage>
</organism>
<evidence type="ECO:0000313" key="3">
    <source>
        <dbReference type="Proteomes" id="UP000784294"/>
    </source>
</evidence>
<keyword evidence="3" id="KW-1185">Reference proteome</keyword>
<dbReference type="Proteomes" id="UP000784294">
    <property type="component" value="Unassembled WGS sequence"/>
</dbReference>
<feature type="region of interest" description="Disordered" evidence="1">
    <location>
        <begin position="1"/>
        <end position="42"/>
    </location>
</feature>
<reference evidence="2" key="1">
    <citation type="submission" date="2018-11" db="EMBL/GenBank/DDBJ databases">
        <authorList>
            <consortium name="Pathogen Informatics"/>
        </authorList>
    </citation>
    <scope>NUCLEOTIDE SEQUENCE</scope>
</reference>
<evidence type="ECO:0000313" key="2">
    <source>
        <dbReference type="EMBL" id="VEL20587.1"/>
    </source>
</evidence>
<gene>
    <name evidence="2" type="ORF">PXEA_LOCUS14027</name>
</gene>
<dbReference type="EMBL" id="CAAALY010047155">
    <property type="protein sequence ID" value="VEL20587.1"/>
    <property type="molecule type" value="Genomic_DNA"/>
</dbReference>
<sequence length="220" mass="23237">MHPRRDSNSQTAKRQTTAGEGHLRFGAPDRGNNAPTSGHKTVCLTSPAPAAVVTSGIHRRPGNRAVTCLVSTRTLGVCLPRPGAGAPAGRRRQPPYRSAVGAARRCSHDDTQRHQLPGQLATPSENRTWKWAESGEKRSRPVSPWVSWNETSLKMPSKAAKSPELATIAALPPSNLLTPTSARRSARHGAAMPGKTSACLVAEATAGPEKLATSGPLDLT</sequence>
<feature type="region of interest" description="Disordered" evidence="1">
    <location>
        <begin position="103"/>
        <end position="127"/>
    </location>
</feature>
<evidence type="ECO:0000256" key="1">
    <source>
        <dbReference type="SAM" id="MobiDB-lite"/>
    </source>
</evidence>
<comment type="caution">
    <text evidence="2">The sequence shown here is derived from an EMBL/GenBank/DDBJ whole genome shotgun (WGS) entry which is preliminary data.</text>
</comment>
<protein>
    <submittedName>
        <fullName evidence="2">Uncharacterized protein</fullName>
    </submittedName>
</protein>
<dbReference type="AlphaFoldDB" id="A0A3S5AMY7"/>
<name>A0A3S5AMY7_9PLAT</name>
<feature type="compositionally biased region" description="Polar residues" evidence="1">
    <location>
        <begin position="8"/>
        <end position="18"/>
    </location>
</feature>
<proteinExistence type="predicted"/>
<feature type="region of interest" description="Disordered" evidence="1">
    <location>
        <begin position="174"/>
        <end position="193"/>
    </location>
</feature>
<accession>A0A3S5AMY7</accession>